<dbReference type="Proteomes" id="UP000694392">
    <property type="component" value="Unplaced"/>
</dbReference>
<keyword evidence="2" id="KW-1185">Reference proteome</keyword>
<name>A0A8D0GPR7_SPHPU</name>
<protein>
    <recommendedName>
        <fullName evidence="3">Transmembrane protein 68</fullName>
    </recommendedName>
</protein>
<organism evidence="1 2">
    <name type="scientific">Sphenodon punctatus</name>
    <name type="common">Tuatara</name>
    <name type="synonym">Hatteria punctata</name>
    <dbReference type="NCBI Taxonomy" id="8508"/>
    <lineage>
        <taxon>Eukaryota</taxon>
        <taxon>Metazoa</taxon>
        <taxon>Chordata</taxon>
        <taxon>Craniata</taxon>
        <taxon>Vertebrata</taxon>
        <taxon>Euteleostomi</taxon>
        <taxon>Lepidosauria</taxon>
        <taxon>Sphenodontia</taxon>
        <taxon>Sphenodontidae</taxon>
        <taxon>Sphenodon</taxon>
    </lineage>
</organism>
<sequence>SGTVTSSEGFGKGGGPFKWLYERTRLPIVPVYGGFPVKLRTYIGEPIPYDPTITAEELVEKTQMAIQTLIDRHQKPPGSILRALLERLDKQQKDD</sequence>
<accession>A0A8D0GPR7</accession>
<dbReference type="PANTHER" id="PTHR22753">
    <property type="entry name" value="TRANSMEMBRANE PROTEIN 68"/>
    <property type="match status" value="1"/>
</dbReference>
<reference evidence="1" key="2">
    <citation type="submission" date="2025-09" db="UniProtKB">
        <authorList>
            <consortium name="Ensembl"/>
        </authorList>
    </citation>
    <scope>IDENTIFICATION</scope>
</reference>
<dbReference type="GeneTree" id="ENSGT00940000170053"/>
<dbReference type="GO" id="GO:0016020">
    <property type="term" value="C:membrane"/>
    <property type="evidence" value="ECO:0007669"/>
    <property type="project" value="TreeGrafter"/>
</dbReference>
<reference evidence="1" key="1">
    <citation type="submission" date="2025-08" db="UniProtKB">
        <authorList>
            <consortium name="Ensembl"/>
        </authorList>
    </citation>
    <scope>IDENTIFICATION</scope>
</reference>
<dbReference type="AlphaFoldDB" id="A0A8D0GPR7"/>
<evidence type="ECO:0000313" key="1">
    <source>
        <dbReference type="Ensembl" id="ENSSPUP00000008358.1"/>
    </source>
</evidence>
<evidence type="ECO:0008006" key="3">
    <source>
        <dbReference type="Google" id="ProtNLM"/>
    </source>
</evidence>
<dbReference type="OMA" id="TQMAIQT"/>
<evidence type="ECO:0000313" key="2">
    <source>
        <dbReference type="Proteomes" id="UP000694392"/>
    </source>
</evidence>
<proteinExistence type="predicted"/>
<dbReference type="PANTHER" id="PTHR22753:SF14">
    <property type="entry name" value="MONOACYLGLYCEROL_DIACYLGLYCEROL O-ACYLTRANSFERASE"/>
    <property type="match status" value="1"/>
</dbReference>
<dbReference type="Ensembl" id="ENSSPUT00000008918.1">
    <property type="protein sequence ID" value="ENSSPUP00000008358.1"/>
    <property type="gene ID" value="ENSSPUG00000006487.1"/>
</dbReference>